<comment type="caution">
    <text evidence="1">The sequence shown here is derived from an EMBL/GenBank/DDBJ whole genome shotgun (WGS) entry which is preliminary data.</text>
</comment>
<keyword evidence="2" id="KW-1185">Reference proteome</keyword>
<evidence type="ECO:0000313" key="1">
    <source>
        <dbReference type="EMBL" id="GFR08844.1"/>
    </source>
</evidence>
<name>A0A8X6LIS9_TRICU</name>
<gene>
    <name evidence="1" type="ORF">TNCT_401181</name>
</gene>
<sequence length="79" mass="8544">MRSFNIMATDTVPIITLSQPESRLIAKNKCATFTHPVASSNLAFDDSVIRSIGYNQSSSNLFTVDGKLTMSVTVVGYAI</sequence>
<dbReference type="AlphaFoldDB" id="A0A8X6LIS9"/>
<accession>A0A8X6LIS9</accession>
<dbReference type="EMBL" id="BMAO01016471">
    <property type="protein sequence ID" value="GFR08844.1"/>
    <property type="molecule type" value="Genomic_DNA"/>
</dbReference>
<evidence type="ECO:0000313" key="2">
    <source>
        <dbReference type="Proteomes" id="UP000887116"/>
    </source>
</evidence>
<protein>
    <submittedName>
        <fullName evidence="1">Uncharacterized protein</fullName>
    </submittedName>
</protein>
<organism evidence="1 2">
    <name type="scientific">Trichonephila clavata</name>
    <name type="common">Joro spider</name>
    <name type="synonym">Nephila clavata</name>
    <dbReference type="NCBI Taxonomy" id="2740835"/>
    <lineage>
        <taxon>Eukaryota</taxon>
        <taxon>Metazoa</taxon>
        <taxon>Ecdysozoa</taxon>
        <taxon>Arthropoda</taxon>
        <taxon>Chelicerata</taxon>
        <taxon>Arachnida</taxon>
        <taxon>Araneae</taxon>
        <taxon>Araneomorphae</taxon>
        <taxon>Entelegynae</taxon>
        <taxon>Araneoidea</taxon>
        <taxon>Nephilidae</taxon>
        <taxon>Trichonephila</taxon>
    </lineage>
</organism>
<reference evidence="1" key="1">
    <citation type="submission" date="2020-07" db="EMBL/GenBank/DDBJ databases">
        <title>Multicomponent nature underlies the extraordinary mechanical properties of spider dragline silk.</title>
        <authorList>
            <person name="Kono N."/>
            <person name="Nakamura H."/>
            <person name="Mori M."/>
            <person name="Yoshida Y."/>
            <person name="Ohtoshi R."/>
            <person name="Malay A.D."/>
            <person name="Moran D.A.P."/>
            <person name="Tomita M."/>
            <person name="Numata K."/>
            <person name="Arakawa K."/>
        </authorList>
    </citation>
    <scope>NUCLEOTIDE SEQUENCE</scope>
</reference>
<proteinExistence type="predicted"/>
<dbReference type="Proteomes" id="UP000887116">
    <property type="component" value="Unassembled WGS sequence"/>
</dbReference>